<evidence type="ECO:0000256" key="4">
    <source>
        <dbReference type="ARBA" id="ARBA00022989"/>
    </source>
</evidence>
<dbReference type="GO" id="GO:0015269">
    <property type="term" value="F:calcium-activated potassium channel activity"/>
    <property type="evidence" value="ECO:0007669"/>
    <property type="project" value="InterPro"/>
</dbReference>
<keyword evidence="5" id="KW-0406">Ion transport</keyword>
<dbReference type="GeneTree" id="ENSGT00950000183039"/>
<evidence type="ECO:0000256" key="1">
    <source>
        <dbReference type="ARBA" id="ARBA00004141"/>
    </source>
</evidence>
<reference evidence="10" key="2">
    <citation type="submission" date="2025-09" db="UniProtKB">
        <authorList>
            <consortium name="Ensembl"/>
        </authorList>
    </citation>
    <scope>IDENTIFICATION</scope>
</reference>
<dbReference type="Gene3D" id="4.10.81.20">
    <property type="entry name" value="KCNMB2, ball/chain domain"/>
    <property type="match status" value="1"/>
</dbReference>
<proteinExistence type="predicted"/>
<protein>
    <submittedName>
        <fullName evidence="10">Potassium large conductance calcium-activated channel, subfamily M, beta member 2a</fullName>
    </submittedName>
</protein>
<keyword evidence="4 9" id="KW-1133">Transmembrane helix</keyword>
<dbReference type="InterPro" id="IPR003930">
    <property type="entry name" value="K_chnl_Ca-activ_BK_bsu"/>
</dbReference>
<evidence type="ECO:0000256" key="8">
    <source>
        <dbReference type="ARBA" id="ARBA00023303"/>
    </source>
</evidence>
<keyword evidence="2" id="KW-0813">Transport</keyword>
<dbReference type="InterPro" id="IPR037096">
    <property type="entry name" value="KCNMB2_ball/chain_dom_sf"/>
</dbReference>
<sequence>MFLLTGNKGPQSNGRRKIYQKIHQYELKDKRKAVRAYKAGEDRAILLGLTMVICAAMMYFILGVTVVRPYLDSVWTEESICTVLNSTVIAEMNCSYSCGIDCRGVARYPCLQVFVRINASGRIARLSQSEDSQELSSQCFYMPKCNRDQTMARVVIRNITERLRVRQRLPCFHDPSEQQENVLLTRQHGDAGALQSLLWPSCVLTIGLIIVLMVKLTQYLSTLCDNISRDKR</sequence>
<dbReference type="AlphaFoldDB" id="A0A3B3QKY7"/>
<evidence type="ECO:0000313" key="10">
    <source>
        <dbReference type="Ensembl" id="ENSPKIP00000006783.1"/>
    </source>
</evidence>
<feature type="transmembrane region" description="Helical" evidence="9">
    <location>
        <begin position="44"/>
        <end position="67"/>
    </location>
</feature>
<dbReference type="Pfam" id="PF03185">
    <property type="entry name" value="CaKB"/>
    <property type="match status" value="1"/>
</dbReference>
<keyword evidence="8" id="KW-0407">Ion channel</keyword>
<evidence type="ECO:0000256" key="5">
    <source>
        <dbReference type="ARBA" id="ARBA00023065"/>
    </source>
</evidence>
<evidence type="ECO:0000256" key="9">
    <source>
        <dbReference type="SAM" id="Phobius"/>
    </source>
</evidence>
<evidence type="ECO:0000256" key="3">
    <source>
        <dbReference type="ARBA" id="ARBA00022692"/>
    </source>
</evidence>
<dbReference type="Proteomes" id="UP000261540">
    <property type="component" value="Unplaced"/>
</dbReference>
<organism evidence="10 11">
    <name type="scientific">Paramormyrops kingsleyae</name>
    <dbReference type="NCBI Taxonomy" id="1676925"/>
    <lineage>
        <taxon>Eukaryota</taxon>
        <taxon>Metazoa</taxon>
        <taxon>Chordata</taxon>
        <taxon>Craniata</taxon>
        <taxon>Vertebrata</taxon>
        <taxon>Euteleostomi</taxon>
        <taxon>Actinopterygii</taxon>
        <taxon>Neopterygii</taxon>
        <taxon>Teleostei</taxon>
        <taxon>Osteoglossocephala</taxon>
        <taxon>Osteoglossomorpha</taxon>
        <taxon>Osteoglossiformes</taxon>
        <taxon>Mormyridae</taxon>
        <taxon>Paramormyrops</taxon>
    </lineage>
</organism>
<dbReference type="PRINTS" id="PR01450">
    <property type="entry name" value="BKCHANNELB"/>
</dbReference>
<keyword evidence="11" id="KW-1185">Reference proteome</keyword>
<dbReference type="PANTHER" id="PTHR10258:SF5">
    <property type="entry name" value="CALCIUM-ACTIVATED POTASSIUM CHANNEL SUBUNIT BETA-2"/>
    <property type="match status" value="1"/>
</dbReference>
<evidence type="ECO:0000256" key="7">
    <source>
        <dbReference type="ARBA" id="ARBA00023180"/>
    </source>
</evidence>
<keyword evidence="7" id="KW-0325">Glycoprotein</keyword>
<comment type="subcellular location">
    <subcellularLocation>
        <location evidence="1">Membrane</location>
        <topology evidence="1">Multi-pass membrane protein</topology>
    </subcellularLocation>
</comment>
<keyword evidence="6 9" id="KW-0472">Membrane</keyword>
<accession>A0A3B3QKY7</accession>
<dbReference type="Ensembl" id="ENSPKIT00000030815.1">
    <property type="protein sequence ID" value="ENSPKIP00000006783.1"/>
    <property type="gene ID" value="ENSPKIG00000022923.1"/>
</dbReference>
<dbReference type="GO" id="GO:0008076">
    <property type="term" value="C:voltage-gated potassium channel complex"/>
    <property type="evidence" value="ECO:0007669"/>
    <property type="project" value="TreeGrafter"/>
</dbReference>
<dbReference type="GO" id="GO:0015459">
    <property type="term" value="F:potassium channel regulator activity"/>
    <property type="evidence" value="ECO:0007669"/>
    <property type="project" value="TreeGrafter"/>
</dbReference>
<name>A0A3B3QKY7_9TELE</name>
<evidence type="ECO:0000256" key="6">
    <source>
        <dbReference type="ARBA" id="ARBA00023136"/>
    </source>
</evidence>
<dbReference type="PANTHER" id="PTHR10258">
    <property type="entry name" value="CALCIUM-ACTIVATED POTASSIUM CHANNEL SUBUNIT BETA"/>
    <property type="match status" value="1"/>
</dbReference>
<evidence type="ECO:0000313" key="11">
    <source>
        <dbReference type="Proteomes" id="UP000261540"/>
    </source>
</evidence>
<evidence type="ECO:0000256" key="2">
    <source>
        <dbReference type="ARBA" id="ARBA00022448"/>
    </source>
</evidence>
<dbReference type="GO" id="GO:0005513">
    <property type="term" value="P:detection of calcium ion"/>
    <property type="evidence" value="ECO:0007669"/>
    <property type="project" value="TreeGrafter"/>
</dbReference>
<feature type="transmembrane region" description="Helical" evidence="9">
    <location>
        <begin position="197"/>
        <end position="214"/>
    </location>
</feature>
<reference evidence="10" key="1">
    <citation type="submission" date="2025-08" db="UniProtKB">
        <authorList>
            <consortium name="Ensembl"/>
        </authorList>
    </citation>
    <scope>IDENTIFICATION</scope>
</reference>
<keyword evidence="3 9" id="KW-0812">Transmembrane</keyword>